<sequence>MERAKRYYVKEVASITGLSAQVIRKWEDRYGIVRPERLDNGYRVYSEADIAKLMRAKSLQLEGHSLLKVAKLLEGSAETDSGEQSVIPSEKKVGHTAKLLEAGSRCDEGELSLILRHAYNELGLRSFLDDVVIPFLEEVGRKWETEEWGEFQESFSSLVIRDFLINLRRNYKAHEEAPLVIGACFPGETHEIPVHIILLKLMLEGYQTHLIGASPAPGVIEAITDRLDPAIVLLSAATTLPFIRHPEVLPALDRFAASRPEIRFYAGGEGTMLYTASHQPVMIRVTNDVEEIGPPSGN</sequence>
<dbReference type="Pfam" id="PF02607">
    <property type="entry name" value="B12-binding_2"/>
    <property type="match status" value="1"/>
</dbReference>
<dbReference type="Proteomes" id="UP001549099">
    <property type="component" value="Unassembled WGS sequence"/>
</dbReference>
<keyword evidence="3 6" id="KW-0238">DNA-binding</keyword>
<name>A0ABV2G7Y1_9BACL</name>
<protein>
    <submittedName>
        <fullName evidence="6">DNA-binding transcriptional MerR regulator</fullName>
    </submittedName>
</protein>
<dbReference type="PANTHER" id="PTHR30204">
    <property type="entry name" value="REDOX-CYCLING DRUG-SENSING TRANSCRIPTIONAL ACTIVATOR SOXR"/>
    <property type="match status" value="1"/>
</dbReference>
<dbReference type="PROSITE" id="PS50937">
    <property type="entry name" value="HTH_MERR_2"/>
    <property type="match status" value="1"/>
</dbReference>
<keyword evidence="4" id="KW-0804">Transcription</keyword>
<keyword evidence="1" id="KW-0678">Repressor</keyword>
<comment type="caution">
    <text evidence="6">The sequence shown here is derived from an EMBL/GenBank/DDBJ whole genome shotgun (WGS) entry which is preliminary data.</text>
</comment>
<dbReference type="InterPro" id="IPR009061">
    <property type="entry name" value="DNA-bd_dom_put_sf"/>
</dbReference>
<dbReference type="Gene3D" id="1.10.1240.10">
    <property type="entry name" value="Methionine synthase domain"/>
    <property type="match status" value="1"/>
</dbReference>
<dbReference type="EMBL" id="JBEPLW010000001">
    <property type="protein sequence ID" value="MET3574395.1"/>
    <property type="molecule type" value="Genomic_DNA"/>
</dbReference>
<dbReference type="PANTHER" id="PTHR30204:SF69">
    <property type="entry name" value="MERR-FAMILY TRANSCRIPTIONAL REGULATOR"/>
    <property type="match status" value="1"/>
</dbReference>
<dbReference type="CDD" id="cd01104">
    <property type="entry name" value="HTH_MlrA-CarA"/>
    <property type="match status" value="1"/>
</dbReference>
<dbReference type="InterPro" id="IPR036724">
    <property type="entry name" value="Cobalamin-bd_sf"/>
</dbReference>
<evidence type="ECO:0000256" key="4">
    <source>
        <dbReference type="ARBA" id="ARBA00023163"/>
    </source>
</evidence>
<dbReference type="InterPro" id="IPR000551">
    <property type="entry name" value="MerR-type_HTH_dom"/>
</dbReference>
<dbReference type="Pfam" id="PF13411">
    <property type="entry name" value="MerR_1"/>
    <property type="match status" value="1"/>
</dbReference>
<evidence type="ECO:0000256" key="2">
    <source>
        <dbReference type="ARBA" id="ARBA00023015"/>
    </source>
</evidence>
<dbReference type="Gene3D" id="1.10.1660.10">
    <property type="match status" value="1"/>
</dbReference>
<dbReference type="Gene3D" id="3.40.50.280">
    <property type="entry name" value="Cobalamin-binding domain"/>
    <property type="match status" value="1"/>
</dbReference>
<evidence type="ECO:0000313" key="7">
    <source>
        <dbReference type="Proteomes" id="UP001549099"/>
    </source>
</evidence>
<dbReference type="InterPro" id="IPR003759">
    <property type="entry name" value="Cbl-bd_cap"/>
</dbReference>
<evidence type="ECO:0000256" key="1">
    <source>
        <dbReference type="ARBA" id="ARBA00022491"/>
    </source>
</evidence>
<dbReference type="SUPFAM" id="SSF52242">
    <property type="entry name" value="Cobalamin (vitamin B12)-binding domain"/>
    <property type="match status" value="1"/>
</dbReference>
<evidence type="ECO:0000256" key="3">
    <source>
        <dbReference type="ARBA" id="ARBA00023125"/>
    </source>
</evidence>
<dbReference type="SUPFAM" id="SSF46955">
    <property type="entry name" value="Putative DNA-binding domain"/>
    <property type="match status" value="1"/>
</dbReference>
<dbReference type="SMART" id="SM00422">
    <property type="entry name" value="HTH_MERR"/>
    <property type="match status" value="1"/>
</dbReference>
<dbReference type="InterPro" id="IPR047057">
    <property type="entry name" value="MerR_fam"/>
</dbReference>
<accession>A0ABV2G7Y1</accession>
<evidence type="ECO:0000259" key="5">
    <source>
        <dbReference type="PROSITE" id="PS50937"/>
    </source>
</evidence>
<organism evidence="6 7">
    <name type="scientific">Bhargavaea ullalensis</name>
    <dbReference type="NCBI Taxonomy" id="1265685"/>
    <lineage>
        <taxon>Bacteria</taxon>
        <taxon>Bacillati</taxon>
        <taxon>Bacillota</taxon>
        <taxon>Bacilli</taxon>
        <taxon>Bacillales</taxon>
        <taxon>Caryophanaceae</taxon>
        <taxon>Bhargavaea</taxon>
    </lineage>
</organism>
<dbReference type="RefSeq" id="WP_354194524.1">
    <property type="nucleotide sequence ID" value="NZ_JBEPLW010000001.1"/>
</dbReference>
<evidence type="ECO:0000313" key="6">
    <source>
        <dbReference type="EMBL" id="MET3574395.1"/>
    </source>
</evidence>
<dbReference type="InterPro" id="IPR036594">
    <property type="entry name" value="Meth_synthase_dom"/>
</dbReference>
<proteinExistence type="predicted"/>
<gene>
    <name evidence="6" type="ORF">ABID49_000271</name>
</gene>
<feature type="domain" description="HTH merR-type" evidence="5">
    <location>
        <begin position="6"/>
        <end position="75"/>
    </location>
</feature>
<keyword evidence="2" id="KW-0805">Transcription regulation</keyword>
<reference evidence="6 7" key="1">
    <citation type="submission" date="2024-06" db="EMBL/GenBank/DDBJ databases">
        <title>Genomic Encyclopedia of Type Strains, Phase IV (KMG-IV): sequencing the most valuable type-strain genomes for metagenomic binning, comparative biology and taxonomic classification.</title>
        <authorList>
            <person name="Goeker M."/>
        </authorList>
    </citation>
    <scope>NUCLEOTIDE SEQUENCE [LARGE SCALE GENOMIC DNA]</scope>
    <source>
        <strain evidence="6 7">DSM 26128</strain>
    </source>
</reference>
<keyword evidence="7" id="KW-1185">Reference proteome</keyword>
<dbReference type="GO" id="GO:0003677">
    <property type="term" value="F:DNA binding"/>
    <property type="evidence" value="ECO:0007669"/>
    <property type="project" value="UniProtKB-KW"/>
</dbReference>